<feature type="domain" description="Nuclear receptor" evidence="16">
    <location>
        <begin position="160"/>
        <end position="235"/>
    </location>
</feature>
<dbReference type="GO" id="GO:0000978">
    <property type="term" value="F:RNA polymerase II cis-regulatory region sequence-specific DNA binding"/>
    <property type="evidence" value="ECO:0007669"/>
    <property type="project" value="TreeGrafter"/>
</dbReference>
<sequence length="621" mass="67574">MSTATVTYHELPPLTSWASEVAAVASTPHDESLLHPASSPFHDASKSTDFADSPTNWAPFRNSGHNSASPDAGQHGDGQADGLHGQGLWSMSSASFIPPPPPYSMASSTFSSMSATVQAAGGEFRSFGGGSGKKRQANLRASVPASVTTNANANVTGVPEELCLVCGDKASGYHYNALTCEGCKGFFRRSITRKAVYYCKYGGSCDIDMYMRRKCQCCRLRKCMDIGMRPELVIPEDQCRIKREAKQKMRSLNGLGQAASIGVPPTLAERKASCSPQQVTSTESPSDSPRSAGLTMEQQELINRLVTSQQQFDMPSDEALSKLSTFCQSNTTNKPQAFQHLAELTIINVQLIVEFTKHLPGFSTLNAEDKRTLQKACATEVLMMRTAHRYDSKTDTIVLGNQSTSWAYNRDAYKQAGMGSLTDAIFDFAKSMSKLRVDSAEYALLTAIAIFSERPGLIEQKKVEDIQEVYTSTLQAYIDVHRPKNRTVFARLLMKLTDLRTLGSEHADMLCALKIDGSTASGRSLAGSIAADIKPDVMAKRRASAPSLDANDDGFSNANVRIKVEPLTASTPGYGYSTYGHVDHSHSFFSTISSGDEHQNDLLQQAVISSFAEISDRHHHH</sequence>
<dbReference type="CDD" id="cd07161">
    <property type="entry name" value="NR_DBD_EcR"/>
    <property type="match status" value="1"/>
</dbReference>
<evidence type="ECO:0000256" key="13">
    <source>
        <dbReference type="ARBA" id="ARBA00033286"/>
    </source>
</evidence>
<evidence type="ECO:0000259" key="17">
    <source>
        <dbReference type="PROSITE" id="PS51843"/>
    </source>
</evidence>
<evidence type="ECO:0000256" key="4">
    <source>
        <dbReference type="ARBA" id="ARBA00022833"/>
    </source>
</evidence>
<dbReference type="SUPFAM" id="SSF48508">
    <property type="entry name" value="Nuclear receptor ligand-binding domain"/>
    <property type="match status" value="1"/>
</dbReference>
<evidence type="ECO:0000256" key="8">
    <source>
        <dbReference type="ARBA" id="ARBA00023170"/>
    </source>
</evidence>
<dbReference type="GO" id="GO:0045944">
    <property type="term" value="P:positive regulation of transcription by RNA polymerase II"/>
    <property type="evidence" value="ECO:0007669"/>
    <property type="project" value="TreeGrafter"/>
</dbReference>
<dbReference type="GO" id="GO:0090575">
    <property type="term" value="C:RNA polymerase II transcription regulator complex"/>
    <property type="evidence" value="ECO:0007669"/>
    <property type="project" value="TreeGrafter"/>
</dbReference>
<keyword evidence="8 14" id="KW-0675">Receptor</keyword>
<dbReference type="SUPFAM" id="SSF57716">
    <property type="entry name" value="Glucocorticoid receptor-like (DNA-binding domain)"/>
    <property type="match status" value="1"/>
</dbReference>
<evidence type="ECO:0000256" key="3">
    <source>
        <dbReference type="ARBA" id="ARBA00022771"/>
    </source>
</evidence>
<dbReference type="FunFam" id="3.30.50.10:FF:000031">
    <property type="entry name" value="Ecdysone receptor A1"/>
    <property type="match status" value="1"/>
</dbReference>
<dbReference type="Gene3D" id="3.30.50.10">
    <property type="entry name" value="Erythroid Transcription Factor GATA-1, subunit A"/>
    <property type="match status" value="1"/>
</dbReference>
<dbReference type="PRINTS" id="PR00047">
    <property type="entry name" value="STROIDFINGER"/>
</dbReference>
<proteinExistence type="inferred from homology"/>
<dbReference type="PROSITE" id="PS00031">
    <property type="entry name" value="NUCLEAR_REC_DBD_1"/>
    <property type="match status" value="1"/>
</dbReference>
<keyword evidence="7 14" id="KW-0804">Transcription</keyword>
<evidence type="ECO:0000256" key="15">
    <source>
        <dbReference type="SAM" id="MobiDB-lite"/>
    </source>
</evidence>
<dbReference type="InterPro" id="IPR013088">
    <property type="entry name" value="Znf_NHR/GATA"/>
</dbReference>
<feature type="region of interest" description="Disordered" evidence="15">
    <location>
        <begin position="28"/>
        <end position="85"/>
    </location>
</feature>
<dbReference type="SMART" id="SM00399">
    <property type="entry name" value="ZnF_C4"/>
    <property type="match status" value="1"/>
</dbReference>
<evidence type="ECO:0000256" key="2">
    <source>
        <dbReference type="ARBA" id="ARBA00022723"/>
    </source>
</evidence>
<keyword evidence="2 14" id="KW-0479">Metal-binding</keyword>
<evidence type="ECO:0000256" key="6">
    <source>
        <dbReference type="ARBA" id="ARBA00023125"/>
    </source>
</evidence>
<feature type="region of interest" description="Disordered" evidence="15">
    <location>
        <begin position="272"/>
        <end position="292"/>
    </location>
</feature>
<dbReference type="PANTHER" id="PTHR24082:SF507">
    <property type="entry name" value="BILE ACID RECEPTOR-RELATED"/>
    <property type="match status" value="1"/>
</dbReference>
<keyword evidence="4 14" id="KW-0862">Zinc</keyword>
<evidence type="ECO:0000256" key="7">
    <source>
        <dbReference type="ARBA" id="ARBA00023163"/>
    </source>
</evidence>
<dbReference type="PRINTS" id="PR00398">
    <property type="entry name" value="STRDHORMONER"/>
</dbReference>
<dbReference type="GO" id="GO:0030154">
    <property type="term" value="P:cell differentiation"/>
    <property type="evidence" value="ECO:0007669"/>
    <property type="project" value="TreeGrafter"/>
</dbReference>
<dbReference type="PRINTS" id="PR01283">
    <property type="entry name" value="ECDYSTEROIDR"/>
</dbReference>
<keyword evidence="18" id="KW-1185">Reference proteome</keyword>
<feature type="compositionally biased region" description="Polar residues" evidence="15">
    <location>
        <begin position="274"/>
        <end position="289"/>
    </location>
</feature>
<dbReference type="SMART" id="SM00430">
    <property type="entry name" value="HOLI"/>
    <property type="match status" value="1"/>
</dbReference>
<dbReference type="Pfam" id="PF00104">
    <property type="entry name" value="Hormone_recep"/>
    <property type="match status" value="1"/>
</dbReference>
<dbReference type="GO" id="GO:0035100">
    <property type="term" value="F:ecdysone binding"/>
    <property type="evidence" value="ECO:0007669"/>
    <property type="project" value="InterPro"/>
</dbReference>
<name>A0A914W4F0_9BILA</name>
<comment type="similarity">
    <text evidence="14">Belongs to the nuclear hormone receptor family.</text>
</comment>
<evidence type="ECO:0000256" key="5">
    <source>
        <dbReference type="ARBA" id="ARBA00023015"/>
    </source>
</evidence>
<dbReference type="GO" id="GO:0035076">
    <property type="term" value="P:ecdysone receptor signaling pathway"/>
    <property type="evidence" value="ECO:0007669"/>
    <property type="project" value="InterPro"/>
</dbReference>
<protein>
    <recommendedName>
        <fullName evidence="1">Ecdysone receptor</fullName>
    </recommendedName>
    <alternativeName>
        <fullName evidence="10">20-hydroxy-ecdysone receptor</fullName>
    </alternativeName>
    <alternativeName>
        <fullName evidence="11">EcRH</fullName>
    </alternativeName>
    <alternativeName>
        <fullName evidence="12">Ecdysteroid receptor</fullName>
    </alternativeName>
    <alternativeName>
        <fullName evidence="13">Nuclear receptor subfamily 1 group H member 1</fullName>
    </alternativeName>
</protein>
<keyword evidence="3 14" id="KW-0863">Zinc-finger</keyword>
<dbReference type="GO" id="GO:0000122">
    <property type="term" value="P:negative regulation of transcription by RNA polymerase II"/>
    <property type="evidence" value="ECO:0007669"/>
    <property type="project" value="TreeGrafter"/>
</dbReference>
<feature type="compositionally biased region" description="Polar residues" evidence="15">
    <location>
        <begin position="47"/>
        <end position="56"/>
    </location>
</feature>
<dbReference type="AlphaFoldDB" id="A0A914W4F0"/>
<evidence type="ECO:0000256" key="14">
    <source>
        <dbReference type="RuleBase" id="RU004334"/>
    </source>
</evidence>
<dbReference type="PROSITE" id="PS51843">
    <property type="entry name" value="NR_LBD"/>
    <property type="match status" value="1"/>
</dbReference>
<comment type="subcellular location">
    <subcellularLocation>
        <location evidence="14">Nucleus</location>
    </subcellularLocation>
</comment>
<dbReference type="PANTHER" id="PTHR24082">
    <property type="entry name" value="NUCLEAR HORMONE RECEPTOR"/>
    <property type="match status" value="1"/>
</dbReference>
<dbReference type="InterPro" id="IPR000536">
    <property type="entry name" value="Nucl_hrmn_rcpt_lig-bd"/>
</dbReference>
<feature type="domain" description="NR LBD" evidence="17">
    <location>
        <begin position="297"/>
        <end position="532"/>
    </location>
</feature>
<dbReference type="InterPro" id="IPR001723">
    <property type="entry name" value="Nuclear_hrmn_rcpt"/>
</dbReference>
<dbReference type="Gene3D" id="1.10.565.10">
    <property type="entry name" value="Retinoid X Receptor"/>
    <property type="match status" value="1"/>
</dbReference>
<evidence type="ECO:0000313" key="19">
    <source>
        <dbReference type="WBParaSite" id="PSAMB.scaffold2size251193.g745.t1"/>
    </source>
</evidence>
<dbReference type="PROSITE" id="PS51030">
    <property type="entry name" value="NUCLEAR_REC_DBD_2"/>
    <property type="match status" value="1"/>
</dbReference>
<dbReference type="GO" id="GO:0008270">
    <property type="term" value="F:zinc ion binding"/>
    <property type="evidence" value="ECO:0007669"/>
    <property type="project" value="UniProtKB-KW"/>
</dbReference>
<evidence type="ECO:0000256" key="11">
    <source>
        <dbReference type="ARBA" id="ARBA00030794"/>
    </source>
</evidence>
<evidence type="ECO:0000256" key="12">
    <source>
        <dbReference type="ARBA" id="ARBA00033003"/>
    </source>
</evidence>
<dbReference type="WBParaSite" id="PSAMB.scaffold2size251193.g745.t1">
    <property type="protein sequence ID" value="PSAMB.scaffold2size251193.g745.t1"/>
    <property type="gene ID" value="PSAMB.scaffold2size251193.g745"/>
</dbReference>
<dbReference type="Proteomes" id="UP000887566">
    <property type="component" value="Unplaced"/>
</dbReference>
<dbReference type="GO" id="GO:0004879">
    <property type="term" value="F:nuclear receptor activity"/>
    <property type="evidence" value="ECO:0007669"/>
    <property type="project" value="InterPro"/>
</dbReference>
<reference evidence="19" key="1">
    <citation type="submission" date="2022-11" db="UniProtKB">
        <authorList>
            <consortium name="WormBaseParasite"/>
        </authorList>
    </citation>
    <scope>IDENTIFICATION</scope>
</reference>
<keyword evidence="5 14" id="KW-0805">Transcription regulation</keyword>
<dbReference type="InterPro" id="IPR035500">
    <property type="entry name" value="NHR-like_dom_sf"/>
</dbReference>
<dbReference type="InterPro" id="IPR003069">
    <property type="entry name" value="Ecdystd_rcpt"/>
</dbReference>
<evidence type="ECO:0000259" key="16">
    <source>
        <dbReference type="PROSITE" id="PS51030"/>
    </source>
</evidence>
<evidence type="ECO:0000256" key="10">
    <source>
        <dbReference type="ARBA" id="ARBA00029963"/>
    </source>
</evidence>
<evidence type="ECO:0000256" key="1">
    <source>
        <dbReference type="ARBA" id="ARBA00022052"/>
    </source>
</evidence>
<evidence type="ECO:0000256" key="9">
    <source>
        <dbReference type="ARBA" id="ARBA00023242"/>
    </source>
</evidence>
<accession>A0A914W4F0</accession>
<dbReference type="InterPro" id="IPR050234">
    <property type="entry name" value="Nuclear_hormone_rcpt_NR1"/>
</dbReference>
<keyword evidence="6 14" id="KW-0238">DNA-binding</keyword>
<dbReference type="Pfam" id="PF00105">
    <property type="entry name" value="zf-C4"/>
    <property type="match status" value="1"/>
</dbReference>
<keyword evidence="9 14" id="KW-0539">Nucleus</keyword>
<evidence type="ECO:0000313" key="18">
    <source>
        <dbReference type="Proteomes" id="UP000887566"/>
    </source>
</evidence>
<dbReference type="InterPro" id="IPR001628">
    <property type="entry name" value="Znf_hrmn_rcpt"/>
</dbReference>
<organism evidence="18 19">
    <name type="scientific">Plectus sambesii</name>
    <dbReference type="NCBI Taxonomy" id="2011161"/>
    <lineage>
        <taxon>Eukaryota</taxon>
        <taxon>Metazoa</taxon>
        <taxon>Ecdysozoa</taxon>
        <taxon>Nematoda</taxon>
        <taxon>Chromadorea</taxon>
        <taxon>Plectida</taxon>
        <taxon>Plectina</taxon>
        <taxon>Plectoidea</taxon>
        <taxon>Plectidae</taxon>
        <taxon>Plectus</taxon>
    </lineage>
</organism>